<gene>
    <name evidence="3" type="ORF">J2Y69_000345</name>
</gene>
<dbReference type="Pfam" id="PF00581">
    <property type="entry name" value="Rhodanese"/>
    <property type="match status" value="1"/>
</dbReference>
<dbReference type="EMBL" id="JAVDUM010000001">
    <property type="protein sequence ID" value="MDR6865763.1"/>
    <property type="molecule type" value="Genomic_DNA"/>
</dbReference>
<dbReference type="SMART" id="SM00450">
    <property type="entry name" value="RHOD"/>
    <property type="match status" value="1"/>
</dbReference>
<evidence type="ECO:0000259" key="2">
    <source>
        <dbReference type="PROSITE" id="PS50987"/>
    </source>
</evidence>
<feature type="domain" description="HTH arsR-type" evidence="2">
    <location>
        <begin position="16"/>
        <end position="113"/>
    </location>
</feature>
<comment type="caution">
    <text evidence="3">The sequence shown here is derived from an EMBL/GenBank/DDBJ whole genome shotgun (WGS) entry which is preliminary data.</text>
</comment>
<dbReference type="PROSITE" id="PS50987">
    <property type="entry name" value="HTH_ARSR_2"/>
    <property type="match status" value="1"/>
</dbReference>
<feature type="domain" description="Rhodanese" evidence="1">
    <location>
        <begin position="139"/>
        <end position="224"/>
    </location>
</feature>
<dbReference type="Gene3D" id="1.10.10.10">
    <property type="entry name" value="Winged helix-like DNA-binding domain superfamily/Winged helix DNA-binding domain"/>
    <property type="match status" value="1"/>
</dbReference>
<dbReference type="SMART" id="SM00418">
    <property type="entry name" value="HTH_ARSR"/>
    <property type="match status" value="1"/>
</dbReference>
<protein>
    <submittedName>
        <fullName evidence="3">Rhodanese-related sulfurtransferase/DNA-binding transcriptional ArsR family regulator</fullName>
    </submittedName>
</protein>
<dbReference type="SUPFAM" id="SSF46785">
    <property type="entry name" value="Winged helix' DNA-binding domain"/>
    <property type="match status" value="1"/>
</dbReference>
<dbReference type="SUPFAM" id="SSF52821">
    <property type="entry name" value="Rhodanese/Cell cycle control phosphatase"/>
    <property type="match status" value="1"/>
</dbReference>
<dbReference type="CDD" id="cd00090">
    <property type="entry name" value="HTH_ARSR"/>
    <property type="match status" value="1"/>
</dbReference>
<evidence type="ECO:0000313" key="3">
    <source>
        <dbReference type="EMBL" id="MDR6865763.1"/>
    </source>
</evidence>
<dbReference type="Proteomes" id="UP001259347">
    <property type="component" value="Unassembled WGS sequence"/>
</dbReference>
<dbReference type="InterPro" id="IPR036390">
    <property type="entry name" value="WH_DNA-bd_sf"/>
</dbReference>
<sequence>MDDGGSDDLVTFASFAERPIYEALAEVGKALGNAVRLRLLDALQQGERTVEDLAEFAGVPLKNTSAQLQVLRASQLVVSRRAGTRVIYSVPPAVGALIAHLEAFGQEHVARVRDEFAAHFAHHPWVNPVSVAELIGLIADGAVTVVDVRTEDEFRRGHIDGAVSIPLPELADRMTELSSHSPVVAYCEGPYCLASPRAAEQLAAAGYASMNIRGGYTAWKRHNAEA</sequence>
<dbReference type="PANTHER" id="PTHR43031:SF1">
    <property type="entry name" value="PYRIDINE NUCLEOTIDE-DISULPHIDE OXIDOREDUCTASE"/>
    <property type="match status" value="1"/>
</dbReference>
<dbReference type="InterPro" id="IPR001763">
    <property type="entry name" value="Rhodanese-like_dom"/>
</dbReference>
<proteinExistence type="predicted"/>
<dbReference type="PANTHER" id="PTHR43031">
    <property type="entry name" value="FAD-DEPENDENT OXIDOREDUCTASE"/>
    <property type="match status" value="1"/>
</dbReference>
<dbReference type="PROSITE" id="PS50206">
    <property type="entry name" value="RHODANESE_3"/>
    <property type="match status" value="1"/>
</dbReference>
<dbReference type="InterPro" id="IPR036873">
    <property type="entry name" value="Rhodanese-like_dom_sf"/>
</dbReference>
<dbReference type="Pfam" id="PF12840">
    <property type="entry name" value="HTH_20"/>
    <property type="match status" value="1"/>
</dbReference>
<dbReference type="NCBIfam" id="NF033788">
    <property type="entry name" value="HTH_metalloreg"/>
    <property type="match status" value="1"/>
</dbReference>
<dbReference type="InterPro" id="IPR001845">
    <property type="entry name" value="HTH_ArsR_DNA-bd_dom"/>
</dbReference>
<name>A0ABU1SA19_9MICO</name>
<dbReference type="InterPro" id="IPR036388">
    <property type="entry name" value="WH-like_DNA-bd_sf"/>
</dbReference>
<reference evidence="3 4" key="1">
    <citation type="submission" date="2023-07" db="EMBL/GenBank/DDBJ databases">
        <title>Sorghum-associated microbial communities from plants grown in Nebraska, USA.</title>
        <authorList>
            <person name="Schachtman D."/>
        </authorList>
    </citation>
    <scope>NUCLEOTIDE SEQUENCE [LARGE SCALE GENOMIC DNA]</scope>
    <source>
        <strain evidence="3 4">2980</strain>
    </source>
</reference>
<dbReference type="InterPro" id="IPR011991">
    <property type="entry name" value="ArsR-like_HTH"/>
</dbReference>
<dbReference type="CDD" id="cd00158">
    <property type="entry name" value="RHOD"/>
    <property type="match status" value="1"/>
</dbReference>
<keyword evidence="4" id="KW-1185">Reference proteome</keyword>
<evidence type="ECO:0000259" key="1">
    <source>
        <dbReference type="PROSITE" id="PS50206"/>
    </source>
</evidence>
<dbReference type="Gene3D" id="3.40.250.10">
    <property type="entry name" value="Rhodanese-like domain"/>
    <property type="match status" value="1"/>
</dbReference>
<accession>A0ABU1SA19</accession>
<dbReference type="RefSeq" id="WP_310016871.1">
    <property type="nucleotide sequence ID" value="NZ_JAVDUM010000001.1"/>
</dbReference>
<dbReference type="InterPro" id="IPR050229">
    <property type="entry name" value="GlpE_sulfurtransferase"/>
</dbReference>
<evidence type="ECO:0000313" key="4">
    <source>
        <dbReference type="Proteomes" id="UP001259347"/>
    </source>
</evidence>
<organism evidence="3 4">
    <name type="scientific">Microbacterium resistens</name>
    <dbReference type="NCBI Taxonomy" id="156977"/>
    <lineage>
        <taxon>Bacteria</taxon>
        <taxon>Bacillati</taxon>
        <taxon>Actinomycetota</taxon>
        <taxon>Actinomycetes</taxon>
        <taxon>Micrococcales</taxon>
        <taxon>Microbacteriaceae</taxon>
        <taxon>Microbacterium</taxon>
    </lineage>
</organism>